<proteinExistence type="predicted"/>
<name>A0A1X0SH16_RHIZD</name>
<reference evidence="1 2" key="1">
    <citation type="journal article" date="2016" name="Proc. Natl. Acad. Sci. U.S.A.">
        <title>Lipid metabolic changes in an early divergent fungus govern the establishment of a mutualistic symbiosis with endobacteria.</title>
        <authorList>
            <person name="Lastovetsky O.A."/>
            <person name="Gaspar M.L."/>
            <person name="Mondo S.J."/>
            <person name="LaButti K.M."/>
            <person name="Sandor L."/>
            <person name="Grigoriev I.V."/>
            <person name="Henry S.A."/>
            <person name="Pawlowska T.E."/>
        </authorList>
    </citation>
    <scope>NUCLEOTIDE SEQUENCE [LARGE SCALE GENOMIC DNA]</scope>
    <source>
        <strain evidence="1 2">ATCC 11559</strain>
    </source>
</reference>
<dbReference type="AlphaFoldDB" id="A0A1X0SH16"/>
<accession>A0A1X0SH16</accession>
<evidence type="ECO:0000313" key="1">
    <source>
        <dbReference type="EMBL" id="ORE23478.1"/>
    </source>
</evidence>
<sequence>MRSFKPLPEKYLNASVAYKDGLISMGVLLIASLKKIKRLIAPCLLNKEHKRTVLAFMDENSSAVWEQVMEQLRQTFAGFKVSKSTLHDFVRKRCNLSQKSSVDRATYRIGSEDLRTETLLLDQNEIKKLDCRVQPVQNNEISASRNKYTNQISNDGPLIMKGKGFYIIH</sequence>
<protein>
    <submittedName>
        <fullName evidence="1">Uncharacterized protein</fullName>
    </submittedName>
</protein>
<dbReference type="EMBL" id="KV921258">
    <property type="protein sequence ID" value="ORE23478.1"/>
    <property type="molecule type" value="Genomic_DNA"/>
</dbReference>
<dbReference type="Proteomes" id="UP000242381">
    <property type="component" value="Unassembled WGS sequence"/>
</dbReference>
<evidence type="ECO:0000313" key="2">
    <source>
        <dbReference type="Proteomes" id="UP000242381"/>
    </source>
</evidence>
<gene>
    <name evidence="1" type="ORF">BCV71DRAFT_269636</name>
</gene>
<organism evidence="1 2">
    <name type="scientific">Rhizopus microsporus</name>
    <dbReference type="NCBI Taxonomy" id="58291"/>
    <lineage>
        <taxon>Eukaryota</taxon>
        <taxon>Fungi</taxon>
        <taxon>Fungi incertae sedis</taxon>
        <taxon>Mucoromycota</taxon>
        <taxon>Mucoromycotina</taxon>
        <taxon>Mucoromycetes</taxon>
        <taxon>Mucorales</taxon>
        <taxon>Mucorineae</taxon>
        <taxon>Rhizopodaceae</taxon>
        <taxon>Rhizopus</taxon>
    </lineage>
</organism>